<proteinExistence type="inferred from homology"/>
<evidence type="ECO:0000256" key="1">
    <source>
        <dbReference type="ARBA" id="ARBA00007074"/>
    </source>
</evidence>
<sequence length="373" mass="38642">MKLFRAHRKISCMGLLLVCAAATLCGLTIISMIEGADPGATAPVASVGGIPPRLMQAYVQAAAAMPQLDPECKGMSWQLLAGIGKVESGHAEGHQIDADGVVTPPLVGPILNGSGAGGNTTPVYDTDQGRWDDNSQFDAAVGVVQFLPSTFASYAERVRPEGGANPQDVDDETLAAALYLCQGQDLTDPQTLHNAILRYNYSSAYVDEVLRWMRQYTELGDPTGTVPIGDASEQAQQVIAAAASQFGVPYSWGGGSAAGPTTGICCSEGGQDGRTVTGFDCSGLMVYAFAKVGIRLPRVAADQAGVGQRIPASAGVSALRPGDLVFFGNSGGIYHVGLYIGGGQMINAPKPGDVVKQAAVWNYNYAGGARLLG</sequence>
<dbReference type="InterPro" id="IPR000064">
    <property type="entry name" value="NLP_P60_dom"/>
</dbReference>
<keyword evidence="4" id="KW-0788">Thiol protease</keyword>
<evidence type="ECO:0000256" key="2">
    <source>
        <dbReference type="ARBA" id="ARBA00022670"/>
    </source>
</evidence>
<keyword evidence="3 6" id="KW-0378">Hydrolase</keyword>
<dbReference type="PANTHER" id="PTHR47359:SF3">
    <property type="entry name" value="NLP_P60 DOMAIN-CONTAINING PROTEIN-RELATED"/>
    <property type="match status" value="1"/>
</dbReference>
<dbReference type="SUPFAM" id="SSF54001">
    <property type="entry name" value="Cysteine proteinases"/>
    <property type="match status" value="1"/>
</dbReference>
<comment type="caution">
    <text evidence="6">The sequence shown here is derived from an EMBL/GenBank/DDBJ whole genome shotgun (WGS) entry which is preliminary data.</text>
</comment>
<evidence type="ECO:0000256" key="4">
    <source>
        <dbReference type="ARBA" id="ARBA00022807"/>
    </source>
</evidence>
<evidence type="ECO:0000313" key="7">
    <source>
        <dbReference type="Proteomes" id="UP001206483"/>
    </source>
</evidence>
<evidence type="ECO:0000256" key="3">
    <source>
        <dbReference type="ARBA" id="ARBA00022801"/>
    </source>
</evidence>
<comment type="similarity">
    <text evidence="1">Belongs to the peptidase C40 family.</text>
</comment>
<protein>
    <submittedName>
        <fullName evidence="6">Cell wall-associated NlpC family hydrolase</fullName>
    </submittedName>
</protein>
<evidence type="ECO:0000259" key="5">
    <source>
        <dbReference type="PROSITE" id="PS51935"/>
    </source>
</evidence>
<dbReference type="SUPFAM" id="SSF53955">
    <property type="entry name" value="Lysozyme-like"/>
    <property type="match status" value="1"/>
</dbReference>
<dbReference type="RefSeq" id="WP_253804260.1">
    <property type="nucleotide sequence ID" value="NZ_BAAAUB010000029.1"/>
</dbReference>
<dbReference type="Proteomes" id="UP001206483">
    <property type="component" value="Unassembled WGS sequence"/>
</dbReference>
<dbReference type="GO" id="GO:0016787">
    <property type="term" value="F:hydrolase activity"/>
    <property type="evidence" value="ECO:0007669"/>
    <property type="project" value="UniProtKB-KW"/>
</dbReference>
<dbReference type="InterPro" id="IPR038765">
    <property type="entry name" value="Papain-like_cys_pep_sf"/>
</dbReference>
<dbReference type="EMBL" id="JAMZDX010000008">
    <property type="protein sequence ID" value="MCP2313947.1"/>
    <property type="molecule type" value="Genomic_DNA"/>
</dbReference>
<dbReference type="PROSITE" id="PS51935">
    <property type="entry name" value="NLPC_P60"/>
    <property type="match status" value="1"/>
</dbReference>
<keyword evidence="7" id="KW-1185">Reference proteome</keyword>
<dbReference type="InterPro" id="IPR051794">
    <property type="entry name" value="PG_Endopeptidase_C40"/>
</dbReference>
<dbReference type="Gene3D" id="3.90.1720.10">
    <property type="entry name" value="endopeptidase domain like (from Nostoc punctiforme)"/>
    <property type="match status" value="1"/>
</dbReference>
<evidence type="ECO:0000313" key="6">
    <source>
        <dbReference type="EMBL" id="MCP2313947.1"/>
    </source>
</evidence>
<feature type="domain" description="NlpC/P60" evidence="5">
    <location>
        <begin position="232"/>
        <end position="373"/>
    </location>
</feature>
<organism evidence="6 7">
    <name type="scientific">Kitasatospora paracochleata</name>
    <dbReference type="NCBI Taxonomy" id="58354"/>
    <lineage>
        <taxon>Bacteria</taxon>
        <taxon>Bacillati</taxon>
        <taxon>Actinomycetota</taxon>
        <taxon>Actinomycetes</taxon>
        <taxon>Kitasatosporales</taxon>
        <taxon>Streptomycetaceae</taxon>
        <taxon>Kitasatospora</taxon>
    </lineage>
</organism>
<dbReference type="Pfam" id="PF00877">
    <property type="entry name" value="NLPC_P60"/>
    <property type="match status" value="1"/>
</dbReference>
<accession>A0ABT1J916</accession>
<dbReference type="PANTHER" id="PTHR47359">
    <property type="entry name" value="PEPTIDOGLYCAN DL-ENDOPEPTIDASE CWLO"/>
    <property type="match status" value="1"/>
</dbReference>
<dbReference type="InterPro" id="IPR023346">
    <property type="entry name" value="Lysozyme-like_dom_sf"/>
</dbReference>
<reference evidence="6 7" key="1">
    <citation type="submission" date="2022-06" db="EMBL/GenBank/DDBJ databases">
        <title>Sequencing the genomes of 1000 actinobacteria strains.</title>
        <authorList>
            <person name="Klenk H.-P."/>
        </authorList>
    </citation>
    <scope>NUCLEOTIDE SEQUENCE [LARGE SCALE GENOMIC DNA]</scope>
    <source>
        <strain evidence="6 7">DSM 41656</strain>
    </source>
</reference>
<gene>
    <name evidence="6" type="ORF">FHR36_007146</name>
</gene>
<name>A0ABT1J916_9ACTN</name>
<keyword evidence="2" id="KW-0645">Protease</keyword>